<evidence type="ECO:0000256" key="4">
    <source>
        <dbReference type="ARBA" id="ARBA00022617"/>
    </source>
</evidence>
<feature type="domain" description="Radical SAM core" evidence="11">
    <location>
        <begin position="1"/>
        <end position="235"/>
    </location>
</feature>
<protein>
    <recommendedName>
        <fullName evidence="3 10">Heme chaperone HemW</fullName>
    </recommendedName>
</protein>
<dbReference type="EMBL" id="QFQB01000072">
    <property type="protein sequence ID" value="PZQ44921.1"/>
    <property type="molecule type" value="Genomic_DNA"/>
</dbReference>
<dbReference type="PANTHER" id="PTHR13932:SF5">
    <property type="entry name" value="RADICAL S-ADENOSYL METHIONINE DOMAIN-CONTAINING PROTEIN 1, MITOCHONDRIAL"/>
    <property type="match status" value="1"/>
</dbReference>
<evidence type="ECO:0000256" key="9">
    <source>
        <dbReference type="ARBA" id="ARBA00023186"/>
    </source>
</evidence>
<keyword evidence="10" id="KW-0963">Cytoplasm</keyword>
<dbReference type="Pfam" id="PF06969">
    <property type="entry name" value="HemN_C"/>
    <property type="match status" value="1"/>
</dbReference>
<dbReference type="InterPro" id="IPR013785">
    <property type="entry name" value="Aldolase_TIM"/>
</dbReference>
<dbReference type="GO" id="GO:0051539">
    <property type="term" value="F:4 iron, 4 sulfur cluster binding"/>
    <property type="evidence" value="ECO:0007669"/>
    <property type="project" value="UniProtKB-UniRule"/>
</dbReference>
<dbReference type="InterPro" id="IPR010723">
    <property type="entry name" value="HemN_C"/>
</dbReference>
<dbReference type="Gene3D" id="3.20.20.70">
    <property type="entry name" value="Aldolase class I"/>
    <property type="match status" value="1"/>
</dbReference>
<evidence type="ECO:0000256" key="5">
    <source>
        <dbReference type="ARBA" id="ARBA00022691"/>
    </source>
</evidence>
<evidence type="ECO:0000256" key="6">
    <source>
        <dbReference type="ARBA" id="ARBA00022723"/>
    </source>
</evidence>
<dbReference type="PROSITE" id="PS51918">
    <property type="entry name" value="RADICAL_SAM"/>
    <property type="match status" value="1"/>
</dbReference>
<gene>
    <name evidence="12" type="ORF">DI551_09090</name>
</gene>
<reference evidence="12 13" key="1">
    <citation type="submission" date="2017-08" db="EMBL/GenBank/DDBJ databases">
        <title>Infants hospitalized years apart are colonized by the same room-sourced microbial strains.</title>
        <authorList>
            <person name="Brooks B."/>
            <person name="Olm M.R."/>
            <person name="Firek B.A."/>
            <person name="Baker R."/>
            <person name="Thomas B.C."/>
            <person name="Morowitz M.J."/>
            <person name="Banfield J.F."/>
        </authorList>
    </citation>
    <scope>NUCLEOTIDE SEQUENCE [LARGE SCALE GENOMIC DNA]</scope>
    <source>
        <strain evidence="12">S2_005_002_R2_29</strain>
    </source>
</reference>
<keyword evidence="8 10" id="KW-0411">Iron-sulfur</keyword>
<organism evidence="12 13">
    <name type="scientific">Micavibrio aeruginosavorus</name>
    <dbReference type="NCBI Taxonomy" id="349221"/>
    <lineage>
        <taxon>Bacteria</taxon>
        <taxon>Pseudomonadati</taxon>
        <taxon>Bdellovibrionota</taxon>
        <taxon>Bdellovibrionia</taxon>
        <taxon>Bdellovibrionales</taxon>
        <taxon>Pseudobdellovibrionaceae</taxon>
        <taxon>Micavibrio</taxon>
    </lineage>
</organism>
<keyword evidence="6 10" id="KW-0479">Metal-binding</keyword>
<dbReference type="GO" id="GO:0006779">
    <property type="term" value="P:porphyrin-containing compound biosynthetic process"/>
    <property type="evidence" value="ECO:0007669"/>
    <property type="project" value="InterPro"/>
</dbReference>
<dbReference type="Proteomes" id="UP000249417">
    <property type="component" value="Unassembled WGS sequence"/>
</dbReference>
<dbReference type="NCBIfam" id="TIGR00539">
    <property type="entry name" value="hemN_rel"/>
    <property type="match status" value="1"/>
</dbReference>
<evidence type="ECO:0000256" key="2">
    <source>
        <dbReference type="ARBA" id="ARBA00006100"/>
    </source>
</evidence>
<evidence type="ECO:0000256" key="10">
    <source>
        <dbReference type="RuleBase" id="RU364116"/>
    </source>
</evidence>
<evidence type="ECO:0000313" key="12">
    <source>
        <dbReference type="EMBL" id="PZQ44921.1"/>
    </source>
</evidence>
<dbReference type="InterPro" id="IPR058240">
    <property type="entry name" value="rSAM_sf"/>
</dbReference>
<proteinExistence type="inferred from homology"/>
<comment type="similarity">
    <text evidence="2">Belongs to the anaerobic coproporphyrinogen-III oxidase family. HemW subfamily.</text>
</comment>
<evidence type="ECO:0000256" key="3">
    <source>
        <dbReference type="ARBA" id="ARBA00017228"/>
    </source>
</evidence>
<comment type="cofactor">
    <cofactor evidence="1">
        <name>[4Fe-4S] cluster</name>
        <dbReference type="ChEBI" id="CHEBI:49883"/>
    </cofactor>
</comment>
<dbReference type="InterPro" id="IPR007197">
    <property type="entry name" value="rSAM"/>
</dbReference>
<name>A0A2W5MUG6_9BACT</name>
<dbReference type="CDD" id="cd01335">
    <property type="entry name" value="Radical_SAM"/>
    <property type="match status" value="1"/>
</dbReference>
<dbReference type="SFLD" id="SFLDF00562">
    <property type="entry name" value="HemN-like__clustered_with_heat"/>
    <property type="match status" value="1"/>
</dbReference>
<comment type="function">
    <text evidence="10">Probably acts as a heme chaperone, transferring heme to an unknown acceptor. Binds one molecule of heme per monomer, possibly covalently. Binds 1 [4Fe-4S] cluster. The cluster is coordinated with 3 cysteines and an exchangeable S-adenosyl-L-methionine.</text>
</comment>
<dbReference type="GO" id="GO:0004109">
    <property type="term" value="F:coproporphyrinogen oxidase activity"/>
    <property type="evidence" value="ECO:0007669"/>
    <property type="project" value="InterPro"/>
</dbReference>
<accession>A0A2W5MUG6</accession>
<dbReference type="AlphaFoldDB" id="A0A2W5MUG6"/>
<dbReference type="Pfam" id="PF04055">
    <property type="entry name" value="Radical_SAM"/>
    <property type="match status" value="1"/>
</dbReference>
<sequence>MQSGQFGIYVHWPFCASKCPYCDFNSHVAETIDHSAWRDAYKREISHYAELTKGRTVTSVFFGGGTPSLMEPATAALAIDEIQRSWRISNDCEITLEANPTSVEIEKFKAFQLAGINRVSIGVQTLLERDLDFLGRKHDAAGAKRAIESAAQVFDRYSFDLIYARPEQTAAAWEKELREALTLCRDHLSLYQLTIEKGTPFYMMHERGEFKIPDEELAGDLYELTQDILEAEGMRAYEVSNHARDGKESIHNLTYWRYTDYVGIGPGAHGRLTIDGHKQATRGHRAPEIWLSKVAEQGHGGHDFEGLSSRDRFTECLMMGLRLEEGIPASRLEREGGDRFSSLIDPQKIKALQGEGLLDFDGVTLKATRAGLQRLNGVLGYLL</sequence>
<evidence type="ECO:0000256" key="7">
    <source>
        <dbReference type="ARBA" id="ARBA00023004"/>
    </source>
</evidence>
<evidence type="ECO:0000313" key="13">
    <source>
        <dbReference type="Proteomes" id="UP000249417"/>
    </source>
</evidence>
<dbReference type="SMART" id="SM00729">
    <property type="entry name" value="Elp3"/>
    <property type="match status" value="1"/>
</dbReference>
<dbReference type="SFLD" id="SFLDS00029">
    <property type="entry name" value="Radical_SAM"/>
    <property type="match status" value="1"/>
</dbReference>
<dbReference type="GO" id="GO:0005737">
    <property type="term" value="C:cytoplasm"/>
    <property type="evidence" value="ECO:0007669"/>
    <property type="project" value="UniProtKB-SubCell"/>
</dbReference>
<dbReference type="GO" id="GO:0046872">
    <property type="term" value="F:metal ion binding"/>
    <property type="evidence" value="ECO:0007669"/>
    <property type="project" value="UniProtKB-UniRule"/>
</dbReference>
<comment type="caution">
    <text evidence="12">The sequence shown here is derived from an EMBL/GenBank/DDBJ whole genome shotgun (WGS) entry which is preliminary data.</text>
</comment>
<dbReference type="SFLD" id="SFLDG01065">
    <property type="entry name" value="anaerobic_coproporphyrinogen-I"/>
    <property type="match status" value="1"/>
</dbReference>
<dbReference type="InterPro" id="IPR006638">
    <property type="entry name" value="Elp3/MiaA/NifB-like_rSAM"/>
</dbReference>
<dbReference type="InterPro" id="IPR034505">
    <property type="entry name" value="Coproporphyrinogen-III_oxidase"/>
</dbReference>
<comment type="subcellular location">
    <subcellularLocation>
        <location evidence="10">Cytoplasm</location>
    </subcellularLocation>
</comment>
<keyword evidence="4 10" id="KW-0349">Heme</keyword>
<evidence type="ECO:0000256" key="1">
    <source>
        <dbReference type="ARBA" id="ARBA00001966"/>
    </source>
</evidence>
<keyword evidence="7 10" id="KW-0408">Iron</keyword>
<dbReference type="PANTHER" id="PTHR13932">
    <property type="entry name" value="COPROPORPHYRINIGEN III OXIDASE"/>
    <property type="match status" value="1"/>
</dbReference>
<keyword evidence="10" id="KW-0004">4Fe-4S</keyword>
<evidence type="ECO:0000259" key="11">
    <source>
        <dbReference type="PROSITE" id="PS51918"/>
    </source>
</evidence>
<keyword evidence="9 10" id="KW-0143">Chaperone</keyword>
<evidence type="ECO:0000256" key="8">
    <source>
        <dbReference type="ARBA" id="ARBA00023014"/>
    </source>
</evidence>
<dbReference type="SUPFAM" id="SSF102114">
    <property type="entry name" value="Radical SAM enzymes"/>
    <property type="match status" value="1"/>
</dbReference>
<keyword evidence="5 10" id="KW-0949">S-adenosyl-L-methionine</keyword>
<dbReference type="InterPro" id="IPR004559">
    <property type="entry name" value="HemW-like"/>
</dbReference>
<dbReference type="SFLD" id="SFLDF00288">
    <property type="entry name" value="HemN-like__clustered_with_nucl"/>
    <property type="match status" value="1"/>
</dbReference>